<dbReference type="Gene3D" id="3.40.50.10190">
    <property type="entry name" value="BRCT domain"/>
    <property type="match status" value="1"/>
</dbReference>
<dbReference type="InterPro" id="IPR049730">
    <property type="entry name" value="SNF2/RAD54-like_C"/>
</dbReference>
<dbReference type="InterPro" id="IPR038718">
    <property type="entry name" value="SNF2-like_sf"/>
</dbReference>
<evidence type="ECO:0000256" key="4">
    <source>
        <dbReference type="ARBA" id="ARBA00022801"/>
    </source>
</evidence>
<dbReference type="InterPro" id="IPR043472">
    <property type="entry name" value="Macro_dom-like"/>
</dbReference>
<dbReference type="InterPro" id="IPR014001">
    <property type="entry name" value="Helicase_ATP-bd"/>
</dbReference>
<dbReference type="GO" id="GO:0016787">
    <property type="term" value="F:hydrolase activity"/>
    <property type="evidence" value="ECO:0007669"/>
    <property type="project" value="UniProtKB-KW"/>
</dbReference>
<dbReference type="InterPro" id="IPR000330">
    <property type="entry name" value="SNF2_N"/>
</dbReference>
<dbReference type="GO" id="GO:0005524">
    <property type="term" value="F:ATP binding"/>
    <property type="evidence" value="ECO:0007669"/>
    <property type="project" value="UniProtKB-KW"/>
</dbReference>
<dbReference type="InterPro" id="IPR027417">
    <property type="entry name" value="P-loop_NTPase"/>
</dbReference>
<dbReference type="Proteomes" id="UP000735302">
    <property type="component" value="Unassembled WGS sequence"/>
</dbReference>
<dbReference type="InterPro" id="IPR036420">
    <property type="entry name" value="BRCT_dom_sf"/>
</dbReference>
<dbReference type="SUPFAM" id="SSF52949">
    <property type="entry name" value="Macro domain-like"/>
    <property type="match status" value="1"/>
</dbReference>
<dbReference type="PROSITE" id="PS50172">
    <property type="entry name" value="BRCT"/>
    <property type="match status" value="1"/>
</dbReference>
<dbReference type="CDD" id="cd18793">
    <property type="entry name" value="SF2_C_SNF"/>
    <property type="match status" value="1"/>
</dbReference>
<gene>
    <name evidence="12" type="ORF">PoB_005448300</name>
</gene>
<organism evidence="12 13">
    <name type="scientific">Plakobranchus ocellatus</name>
    <dbReference type="NCBI Taxonomy" id="259542"/>
    <lineage>
        <taxon>Eukaryota</taxon>
        <taxon>Metazoa</taxon>
        <taxon>Spiralia</taxon>
        <taxon>Lophotrochozoa</taxon>
        <taxon>Mollusca</taxon>
        <taxon>Gastropoda</taxon>
        <taxon>Heterobranchia</taxon>
        <taxon>Euthyneura</taxon>
        <taxon>Panpulmonata</taxon>
        <taxon>Sacoglossa</taxon>
        <taxon>Placobranchoidea</taxon>
        <taxon>Plakobranchidae</taxon>
        <taxon>Plakobranchus</taxon>
    </lineage>
</organism>
<dbReference type="PROSITE" id="PS51194">
    <property type="entry name" value="HELICASE_CTER"/>
    <property type="match status" value="1"/>
</dbReference>
<proteinExistence type="inferred from homology"/>
<dbReference type="Pfam" id="PF00271">
    <property type="entry name" value="Helicase_C"/>
    <property type="match status" value="1"/>
</dbReference>
<accession>A0AAV4C901</accession>
<evidence type="ECO:0000256" key="6">
    <source>
        <dbReference type="ARBA" id="ARBA00023242"/>
    </source>
</evidence>
<name>A0AAV4C901_9GAST</name>
<dbReference type="Gene3D" id="3.40.50.300">
    <property type="entry name" value="P-loop containing nucleotide triphosphate hydrolases"/>
    <property type="match status" value="1"/>
</dbReference>
<dbReference type="EMBL" id="BLXT01005987">
    <property type="protein sequence ID" value="GFO27978.1"/>
    <property type="molecule type" value="Genomic_DNA"/>
</dbReference>
<dbReference type="SUPFAM" id="SSF52540">
    <property type="entry name" value="P-loop containing nucleoside triphosphate hydrolases"/>
    <property type="match status" value="2"/>
</dbReference>
<evidence type="ECO:0000256" key="3">
    <source>
        <dbReference type="ARBA" id="ARBA00022741"/>
    </source>
</evidence>
<evidence type="ECO:0000256" key="2">
    <source>
        <dbReference type="ARBA" id="ARBA00007025"/>
    </source>
</evidence>
<evidence type="ECO:0000313" key="13">
    <source>
        <dbReference type="Proteomes" id="UP000735302"/>
    </source>
</evidence>
<feature type="domain" description="Helicase C-terminal" evidence="11">
    <location>
        <begin position="331"/>
        <end position="490"/>
    </location>
</feature>
<evidence type="ECO:0000256" key="7">
    <source>
        <dbReference type="SAM" id="MobiDB-lite"/>
    </source>
</evidence>
<dbReference type="PROSITE" id="PS51154">
    <property type="entry name" value="MACRO"/>
    <property type="match status" value="1"/>
</dbReference>
<dbReference type="PANTHER" id="PTHR47157:SF1">
    <property type="entry name" value="CHROMODOMAIN-HELICASE-DNA-BINDING PROTEIN 1-LIKE"/>
    <property type="match status" value="1"/>
</dbReference>
<dbReference type="InterPro" id="IPR031053">
    <property type="entry name" value="ALC1"/>
</dbReference>
<feature type="region of interest" description="Disordered" evidence="7">
    <location>
        <begin position="908"/>
        <end position="960"/>
    </location>
</feature>
<sequence length="1052" mass="117928">MAALKIEASHCLLKKHDWGDLELHKYQLEGVSWLLSCYSQGHGCILSDEMGLGKTCQTIAMLTLIKGLQLSNKQHLVVCPRSVLENWEQEFQRFSPGCNVLMYVGNKDERAELASSVKKKSKNGARPFDVLLTTYEFCNKDYLFLNSLPWNVLIVDEGHRLKNKESLLFKTLEEFDVDVRVLLTGTPLQNNMVELYALLSFVDRVKFKPSRENKFVETFTAENQNIKELHDLLTPYLLRRTKADVLKDLPEKKDIVLYHGLSAVQKKLYKAILTKDLDVFDTGPGVKQTRLMNVLIQLRKCVNHPYLFDGVEPEPFVAGEHLVEASHKLVLIDRLLASLHSDGHKVLLFSQMARMLDVLQDYLTYRGYSYERLDGSVRGEERFLAVQNFNSNDDTFAFLLSTRAGGQGLNLTAADTVIFVDSDFNPQNDLQAAARAHRIGQERPVKIIRLIGRNTVEEIILRRAEEKLKLTEKVIESGQFTTPSTSRQSILGQDAAQLQDILKFGVDELLSEARADELLDFESILGPSKHGQWVTSADMEGDKGATEQSVEKIEVSEDEDEEQIQSMYMFEGTDYSKEPSAADLKAFDQLIKAEKELAEAKATGERNLRRAGTSVTSLLPLPERKPKKELTPEQLEERRKKREEAEALRAKRAEQQKILRAEALKKKREQLWAANNYVSWAIQLASVGDEENEDKTQGAEGDGSKPFSLSYDIDDEENDDGESTGEATSSTSKRRKVAIRYVMGDVTHPMDVSTEDNIIVHCADNSGSWGQGGLFSAISARSAAAEEQYELAGRMKDLNLGDCHLIPVDDIESREDGRDYLALIVAQERDKRSNKLSGIKMSALESGLKKVCSVALEKNASVHLPRIGQSTPGFNWYGTERLIQKYLASKGVNTLIYYFPRKQQGGLKRKQAVGPYPGPSKATKNLNNNKTPVTSGQPLPSPSSSSSPATGVSTTSSHRTTKLLCSDTKTEILRIFFFDHYFTLTDLTYDGDVEKTVKDSVTHIVTTSSSDKQTLQDVLKQASIPVVEMAWVEDSVSRGKLLPTDEYRVPQS</sequence>
<feature type="domain" description="Helicase ATP-binding" evidence="10">
    <location>
        <begin position="35"/>
        <end position="205"/>
    </location>
</feature>
<dbReference type="GO" id="GO:0006281">
    <property type="term" value="P:DNA repair"/>
    <property type="evidence" value="ECO:0007669"/>
    <property type="project" value="InterPro"/>
</dbReference>
<feature type="domain" description="Macro" evidence="9">
    <location>
        <begin position="726"/>
        <end position="903"/>
    </location>
</feature>
<reference evidence="12 13" key="1">
    <citation type="journal article" date="2021" name="Elife">
        <title>Chloroplast acquisition without the gene transfer in kleptoplastic sea slugs, Plakobranchus ocellatus.</title>
        <authorList>
            <person name="Maeda T."/>
            <person name="Takahashi S."/>
            <person name="Yoshida T."/>
            <person name="Shimamura S."/>
            <person name="Takaki Y."/>
            <person name="Nagai Y."/>
            <person name="Toyoda A."/>
            <person name="Suzuki Y."/>
            <person name="Arimoto A."/>
            <person name="Ishii H."/>
            <person name="Satoh N."/>
            <person name="Nishiyama T."/>
            <person name="Hasebe M."/>
            <person name="Maruyama T."/>
            <person name="Minagawa J."/>
            <person name="Obokata J."/>
            <person name="Shigenobu S."/>
        </authorList>
    </citation>
    <scope>NUCLEOTIDE SEQUENCE [LARGE SCALE GENOMIC DNA]</scope>
</reference>
<dbReference type="SMART" id="SM00487">
    <property type="entry name" value="DEXDc"/>
    <property type="match status" value="1"/>
</dbReference>
<dbReference type="AlphaFoldDB" id="A0AAV4C901"/>
<comment type="subcellular location">
    <subcellularLocation>
        <location evidence="1">Nucleus</location>
    </subcellularLocation>
</comment>
<keyword evidence="4" id="KW-0378">Hydrolase</keyword>
<feature type="compositionally biased region" description="Basic and acidic residues" evidence="7">
    <location>
        <begin position="622"/>
        <end position="642"/>
    </location>
</feature>
<evidence type="ECO:0000259" key="8">
    <source>
        <dbReference type="PROSITE" id="PS50172"/>
    </source>
</evidence>
<keyword evidence="6" id="KW-0539">Nucleus</keyword>
<comment type="similarity">
    <text evidence="2">Belongs to the SNF2/RAD54 helicase family.</text>
</comment>
<dbReference type="CDD" id="cd03331">
    <property type="entry name" value="Macro_Poa1p-like_SNF2"/>
    <property type="match status" value="1"/>
</dbReference>
<feature type="compositionally biased region" description="Acidic residues" evidence="7">
    <location>
        <begin position="712"/>
        <end position="723"/>
    </location>
</feature>
<keyword evidence="13" id="KW-1185">Reference proteome</keyword>
<dbReference type="PROSITE" id="PS51192">
    <property type="entry name" value="HELICASE_ATP_BIND_1"/>
    <property type="match status" value="1"/>
</dbReference>
<feature type="region of interest" description="Disordered" evidence="7">
    <location>
        <begin position="689"/>
        <end position="732"/>
    </location>
</feature>
<evidence type="ECO:0000256" key="1">
    <source>
        <dbReference type="ARBA" id="ARBA00004123"/>
    </source>
</evidence>
<dbReference type="SUPFAM" id="SSF52113">
    <property type="entry name" value="BRCT domain"/>
    <property type="match status" value="1"/>
</dbReference>
<dbReference type="GO" id="GO:0005634">
    <property type="term" value="C:nucleus"/>
    <property type="evidence" value="ECO:0007669"/>
    <property type="project" value="UniProtKB-SubCell"/>
</dbReference>
<evidence type="ECO:0000259" key="9">
    <source>
        <dbReference type="PROSITE" id="PS51154"/>
    </source>
</evidence>
<evidence type="ECO:0000259" key="10">
    <source>
        <dbReference type="PROSITE" id="PS51192"/>
    </source>
</evidence>
<comment type="caution">
    <text evidence="12">The sequence shown here is derived from an EMBL/GenBank/DDBJ whole genome shotgun (WGS) entry which is preliminary data.</text>
</comment>
<dbReference type="SMART" id="SM00490">
    <property type="entry name" value="HELICc"/>
    <property type="match status" value="1"/>
</dbReference>
<dbReference type="Pfam" id="PF00176">
    <property type="entry name" value="SNF2-rel_dom"/>
    <property type="match status" value="1"/>
</dbReference>
<protein>
    <submittedName>
        <fullName evidence="12">Chromodomain-helicase-DNA-binding protein 1-like</fullName>
    </submittedName>
</protein>
<dbReference type="Gene3D" id="3.40.50.10810">
    <property type="entry name" value="Tandem AAA-ATPase domain"/>
    <property type="match status" value="1"/>
</dbReference>
<evidence type="ECO:0000259" key="11">
    <source>
        <dbReference type="PROSITE" id="PS51194"/>
    </source>
</evidence>
<feature type="domain" description="BRCT" evidence="8">
    <location>
        <begin position="991"/>
        <end position="1049"/>
    </location>
</feature>
<keyword evidence="5" id="KW-0067">ATP-binding</keyword>
<dbReference type="PANTHER" id="PTHR47157">
    <property type="entry name" value="CHROMODOMAIN-HELICASE-DNA-BINDING PROTEIN 1-LIKE"/>
    <property type="match status" value="1"/>
</dbReference>
<dbReference type="Gene3D" id="3.40.220.10">
    <property type="entry name" value="Leucine Aminopeptidase, subunit E, domain 1"/>
    <property type="match status" value="1"/>
</dbReference>
<dbReference type="InterPro" id="IPR002589">
    <property type="entry name" value="Macro_dom"/>
</dbReference>
<evidence type="ECO:0000256" key="5">
    <source>
        <dbReference type="ARBA" id="ARBA00022840"/>
    </source>
</evidence>
<feature type="compositionally biased region" description="Low complexity" evidence="7">
    <location>
        <begin position="934"/>
        <end position="957"/>
    </location>
</feature>
<feature type="compositionally biased region" description="Polar residues" evidence="7">
    <location>
        <begin position="922"/>
        <end position="933"/>
    </location>
</feature>
<keyword evidence="3" id="KW-0547">Nucleotide-binding</keyword>
<dbReference type="InterPro" id="IPR001650">
    <property type="entry name" value="Helicase_C-like"/>
</dbReference>
<dbReference type="GO" id="GO:0006338">
    <property type="term" value="P:chromatin remodeling"/>
    <property type="evidence" value="ECO:0007669"/>
    <property type="project" value="InterPro"/>
</dbReference>
<feature type="region of interest" description="Disordered" evidence="7">
    <location>
        <begin position="603"/>
        <end position="642"/>
    </location>
</feature>
<dbReference type="GO" id="GO:0003678">
    <property type="term" value="F:DNA helicase activity"/>
    <property type="evidence" value="ECO:0007669"/>
    <property type="project" value="InterPro"/>
</dbReference>
<dbReference type="InterPro" id="IPR001357">
    <property type="entry name" value="BRCT_dom"/>
</dbReference>
<evidence type="ECO:0000313" key="12">
    <source>
        <dbReference type="EMBL" id="GFO27978.1"/>
    </source>
</evidence>